<dbReference type="NCBIfam" id="TIGR02867">
    <property type="entry name" value="spore_II_P"/>
    <property type="match status" value="1"/>
</dbReference>
<evidence type="ECO:0000313" key="3">
    <source>
        <dbReference type="Proteomes" id="UP000661435"/>
    </source>
</evidence>
<dbReference type="InterPro" id="IPR010897">
    <property type="entry name" value="Spore_II_P"/>
</dbReference>
<dbReference type="Proteomes" id="UP000661435">
    <property type="component" value="Unassembled WGS sequence"/>
</dbReference>
<accession>A0A8J6JE48</accession>
<evidence type="ECO:0000313" key="2">
    <source>
        <dbReference type="EMBL" id="MBC5733569.1"/>
    </source>
</evidence>
<evidence type="ECO:0000256" key="1">
    <source>
        <dbReference type="SAM" id="MobiDB-lite"/>
    </source>
</evidence>
<feature type="region of interest" description="Disordered" evidence="1">
    <location>
        <begin position="101"/>
        <end position="122"/>
    </location>
</feature>
<dbReference type="AlphaFoldDB" id="A0A8J6JE48"/>
<gene>
    <name evidence="2" type="ORF">H8S57_07485</name>
</gene>
<sequence>MKHKQNIHWSRLLRRALALFLATLAAWLLLVCAGAGSAANAFKSLGESSAFVSAALAAELGEVARADSPRGALDGWGRLVVDQSPLLRGAEGAVERYLGAEAPGNSATPVEELPAGQPARDHDDIAEQPEAVAAPEDIVARTLVPTSTQGYEFADGVYLYNRTKLTVDLAAAVAEPVEIALTGEGPQILIVHTHGTEAYTQDGTDLYQPSDNNTRTLDEAYNVVRVGDEIERVFTEMGLSVVHDRTLYDYPQYNGAYDRSAQGVSAYLEQYPSIQIVLDVHRDALVGEDGTVYKALTEIDGVKSAQVMLVLGSSEGGEHPDWTANLALAAKVQQSMNNLYPTLARPMALRAARYNQQLSTGSLLVEVGCHGNTLQEALAGARLFARAAGQVLLGLKK</sequence>
<protein>
    <submittedName>
        <fullName evidence="2">Stage II sporulation protein P</fullName>
    </submittedName>
</protein>
<dbReference type="RefSeq" id="WP_186907465.1">
    <property type="nucleotide sequence ID" value="NZ_JACOPP010000008.1"/>
</dbReference>
<proteinExistence type="predicted"/>
<dbReference type="Pfam" id="PF07454">
    <property type="entry name" value="SpoIIP"/>
    <property type="match status" value="1"/>
</dbReference>
<reference evidence="2" key="1">
    <citation type="submission" date="2020-08" db="EMBL/GenBank/DDBJ databases">
        <title>Genome public.</title>
        <authorList>
            <person name="Liu C."/>
            <person name="Sun Q."/>
        </authorList>
    </citation>
    <scope>NUCLEOTIDE SEQUENCE</scope>
    <source>
        <strain evidence="2">NSJ-51</strain>
    </source>
</reference>
<keyword evidence="3" id="KW-1185">Reference proteome</keyword>
<name>A0A8J6JE48_9FIRM</name>
<dbReference type="EMBL" id="JACOPP010000008">
    <property type="protein sequence ID" value="MBC5733569.1"/>
    <property type="molecule type" value="Genomic_DNA"/>
</dbReference>
<organism evidence="2 3">
    <name type="scientific">Lawsonibacter hominis</name>
    <dbReference type="NCBI Taxonomy" id="2763053"/>
    <lineage>
        <taxon>Bacteria</taxon>
        <taxon>Bacillati</taxon>
        <taxon>Bacillota</taxon>
        <taxon>Clostridia</taxon>
        <taxon>Eubacteriales</taxon>
        <taxon>Oscillospiraceae</taxon>
        <taxon>Lawsonibacter</taxon>
    </lineage>
</organism>
<comment type="caution">
    <text evidence="2">The sequence shown here is derived from an EMBL/GenBank/DDBJ whole genome shotgun (WGS) entry which is preliminary data.</text>
</comment>